<sequence length="47" mass="4927">MRSPVDVAESGRWDVAAAGAPDPRRRVVGDAPVTMVGVPPDGRLSVR</sequence>
<reference evidence="1" key="1">
    <citation type="submission" date="2020-02" db="EMBL/GenBank/DDBJ databases">
        <authorList>
            <person name="Meier V. D."/>
        </authorList>
    </citation>
    <scope>NUCLEOTIDE SEQUENCE</scope>
    <source>
        <strain evidence="1">AVDCRST_MAG49</strain>
    </source>
</reference>
<gene>
    <name evidence="1" type="ORF">AVDCRST_MAG49-328</name>
</gene>
<dbReference type="AlphaFoldDB" id="A0A6J4TY63"/>
<evidence type="ECO:0000313" key="1">
    <source>
        <dbReference type="EMBL" id="CAA9534773.1"/>
    </source>
</evidence>
<name>A0A6J4TY63_9BACT</name>
<accession>A0A6J4TY63</accession>
<protein>
    <submittedName>
        <fullName evidence="1">Uncharacterized protein</fullName>
    </submittedName>
</protein>
<dbReference type="EMBL" id="CADCWG010000014">
    <property type="protein sequence ID" value="CAA9534773.1"/>
    <property type="molecule type" value="Genomic_DNA"/>
</dbReference>
<proteinExistence type="predicted"/>
<organism evidence="1">
    <name type="scientific">uncultured Thermomicrobiales bacterium</name>
    <dbReference type="NCBI Taxonomy" id="1645740"/>
    <lineage>
        <taxon>Bacteria</taxon>
        <taxon>Pseudomonadati</taxon>
        <taxon>Thermomicrobiota</taxon>
        <taxon>Thermomicrobia</taxon>
        <taxon>Thermomicrobiales</taxon>
        <taxon>environmental samples</taxon>
    </lineage>
</organism>